<proteinExistence type="predicted"/>
<protein>
    <recommendedName>
        <fullName evidence="3">Tetratricopeptide repeat protein</fullName>
    </recommendedName>
</protein>
<sequence length="455" mass="51006">MSSGKTSGIFTFKISSERSTNPIYFELFDDEYHISLAGVASLRGSFTPPRNNDDLNTIVANINVHLAILLFKLRHNSESERLFDLFLPTSSSGTFELTLTSYVAVKAATNKISDALDYLLSLSTDGGLLSNETVNTIQLIMGMVAQLCTPDDYSKVESTFLSIIDEVKGIDLGLASVFHYNLGNHLAARGENRNAIKQYIFAAKSNPDYKLRFYWKRELAGLFFGIGKYRISSKLYESALSDDSSNEARGLFADSLMYSGFFKRALAEFELALSASESGDPEWCLKYWCLEQIVNELGVESQVIGPTSGSEFIVDCTEEDAANYLLKTNAMCPDCWFFIATKLAERSDFDGATVCFLLSAFSDESHKESWMRSLQCSMRAKSSVIMHHIILVVSTKFGNEAINDFFETLDDNANSKLNEMSLDVIMACEDYNDERRRKRFKLRFGDSNSQEVVEL</sequence>
<name>A0ABQ4PRI9_9GAMM</name>
<dbReference type="EMBL" id="BPEY01000152">
    <property type="protein sequence ID" value="GIU52085.1"/>
    <property type="molecule type" value="Genomic_DNA"/>
</dbReference>
<accession>A0ABQ4PRI9</accession>
<evidence type="ECO:0000313" key="2">
    <source>
        <dbReference type="Proteomes" id="UP000887104"/>
    </source>
</evidence>
<dbReference type="Gene3D" id="1.25.40.10">
    <property type="entry name" value="Tetratricopeptide repeat domain"/>
    <property type="match status" value="1"/>
</dbReference>
<evidence type="ECO:0008006" key="3">
    <source>
        <dbReference type="Google" id="ProtNLM"/>
    </source>
</evidence>
<comment type="caution">
    <text evidence="1">The sequence shown here is derived from an EMBL/GenBank/DDBJ whole genome shotgun (WGS) entry which is preliminary data.</text>
</comment>
<dbReference type="InterPro" id="IPR011990">
    <property type="entry name" value="TPR-like_helical_dom_sf"/>
</dbReference>
<evidence type="ECO:0000313" key="1">
    <source>
        <dbReference type="EMBL" id="GIU52085.1"/>
    </source>
</evidence>
<dbReference type="SUPFAM" id="SSF48452">
    <property type="entry name" value="TPR-like"/>
    <property type="match status" value="1"/>
</dbReference>
<reference evidence="1" key="1">
    <citation type="submission" date="2021-05" db="EMBL/GenBank/DDBJ databases">
        <title>Molecular characterization for Shewanella algae harboring chromosomal blaOXA-55-like strains isolated from clinical and environment sample.</title>
        <authorList>
            <person name="Ohama Y."/>
            <person name="Aoki K."/>
            <person name="Harada S."/>
            <person name="Moriya K."/>
            <person name="Ishii Y."/>
            <person name="Tateda K."/>
        </authorList>
    </citation>
    <scope>NUCLEOTIDE SEQUENCE</scope>
    <source>
        <strain evidence="1">JCM 11563</strain>
    </source>
</reference>
<dbReference type="Proteomes" id="UP000887104">
    <property type="component" value="Unassembled WGS sequence"/>
</dbReference>
<gene>
    <name evidence="1" type="ORF">TUM4438_43850</name>
</gene>
<dbReference type="RefSeq" id="WP_220783345.1">
    <property type="nucleotide sequence ID" value="NZ_BPEY01000152.1"/>
</dbReference>
<keyword evidence="2" id="KW-1185">Reference proteome</keyword>
<organism evidence="1 2">
    <name type="scientific">Shewanella sairae</name>
    <dbReference type="NCBI Taxonomy" id="190310"/>
    <lineage>
        <taxon>Bacteria</taxon>
        <taxon>Pseudomonadati</taxon>
        <taxon>Pseudomonadota</taxon>
        <taxon>Gammaproteobacteria</taxon>
        <taxon>Alteromonadales</taxon>
        <taxon>Shewanellaceae</taxon>
        <taxon>Shewanella</taxon>
    </lineage>
</organism>